<protein>
    <submittedName>
        <fullName evidence="1">Uncharacterized protein</fullName>
    </submittedName>
</protein>
<dbReference type="AlphaFoldDB" id="A0A6A6MIK8"/>
<keyword evidence="2" id="KW-1185">Reference proteome</keyword>
<name>A0A6A6MIK8_HEVBR</name>
<proteinExistence type="predicted"/>
<comment type="caution">
    <text evidence="1">The sequence shown here is derived from an EMBL/GenBank/DDBJ whole genome shotgun (WGS) entry which is preliminary data.</text>
</comment>
<gene>
    <name evidence="1" type="ORF">GH714_012389</name>
</gene>
<dbReference type="Proteomes" id="UP000467840">
    <property type="component" value="Chromosome 15"/>
</dbReference>
<sequence length="158" mass="18349">MKSEPCARNNGSILFSQGSSRFRSSGLFVSHGFSRKVMKTAEIGGIPRIKQRNFSRFWFSIRSKLSFGKSKVCEENKNQDSESSNQQDYFSRRDDRNLCREEVEMVMGKLGLFCSAESEELKESMGSDELSQLFDEKEPSLEEVKKAFDVFDEKRWFY</sequence>
<accession>A0A6A6MIK8</accession>
<dbReference type="EMBL" id="JAAGAX010000005">
    <property type="protein sequence ID" value="KAF2313611.1"/>
    <property type="molecule type" value="Genomic_DNA"/>
</dbReference>
<reference evidence="1 2" key="1">
    <citation type="journal article" date="2020" name="Mol. Plant">
        <title>The Chromosome-Based Rubber Tree Genome Provides New Insights into Spurge Genome Evolution and Rubber Biosynthesis.</title>
        <authorList>
            <person name="Liu J."/>
            <person name="Shi C."/>
            <person name="Shi C.C."/>
            <person name="Li W."/>
            <person name="Zhang Q.J."/>
            <person name="Zhang Y."/>
            <person name="Li K."/>
            <person name="Lu H.F."/>
            <person name="Shi C."/>
            <person name="Zhu S.T."/>
            <person name="Xiao Z.Y."/>
            <person name="Nan H."/>
            <person name="Yue Y."/>
            <person name="Zhu X.G."/>
            <person name="Wu Y."/>
            <person name="Hong X.N."/>
            <person name="Fan G.Y."/>
            <person name="Tong Y."/>
            <person name="Zhang D."/>
            <person name="Mao C.L."/>
            <person name="Liu Y.L."/>
            <person name="Hao S.J."/>
            <person name="Liu W.Q."/>
            <person name="Lv M.Q."/>
            <person name="Zhang H.B."/>
            <person name="Liu Y."/>
            <person name="Hu-Tang G.R."/>
            <person name="Wang J.P."/>
            <person name="Wang J.H."/>
            <person name="Sun Y.H."/>
            <person name="Ni S.B."/>
            <person name="Chen W.B."/>
            <person name="Zhang X.C."/>
            <person name="Jiao Y.N."/>
            <person name="Eichler E.E."/>
            <person name="Li G.H."/>
            <person name="Liu X."/>
            <person name="Gao L.Z."/>
        </authorList>
    </citation>
    <scope>NUCLEOTIDE SEQUENCE [LARGE SCALE GENOMIC DNA]</scope>
    <source>
        <strain evidence="2">cv. GT1</strain>
        <tissue evidence="1">Leaf</tissue>
    </source>
</reference>
<organism evidence="1 2">
    <name type="scientific">Hevea brasiliensis</name>
    <name type="common">Para rubber tree</name>
    <name type="synonym">Siphonia brasiliensis</name>
    <dbReference type="NCBI Taxonomy" id="3981"/>
    <lineage>
        <taxon>Eukaryota</taxon>
        <taxon>Viridiplantae</taxon>
        <taxon>Streptophyta</taxon>
        <taxon>Embryophyta</taxon>
        <taxon>Tracheophyta</taxon>
        <taxon>Spermatophyta</taxon>
        <taxon>Magnoliopsida</taxon>
        <taxon>eudicotyledons</taxon>
        <taxon>Gunneridae</taxon>
        <taxon>Pentapetalae</taxon>
        <taxon>rosids</taxon>
        <taxon>fabids</taxon>
        <taxon>Malpighiales</taxon>
        <taxon>Euphorbiaceae</taxon>
        <taxon>Crotonoideae</taxon>
        <taxon>Micrandreae</taxon>
        <taxon>Hevea</taxon>
    </lineage>
</organism>
<evidence type="ECO:0000313" key="2">
    <source>
        <dbReference type="Proteomes" id="UP000467840"/>
    </source>
</evidence>
<evidence type="ECO:0000313" key="1">
    <source>
        <dbReference type="EMBL" id="KAF2313611.1"/>
    </source>
</evidence>